<dbReference type="EMBL" id="WHWB01032803">
    <property type="protein sequence ID" value="KAJ7423583.1"/>
    <property type="molecule type" value="Genomic_DNA"/>
</dbReference>
<keyword evidence="2" id="KW-1185">Reference proteome</keyword>
<reference evidence="1" key="1">
    <citation type="submission" date="2019-10" db="EMBL/GenBank/DDBJ databases">
        <authorList>
            <person name="Soares A.E.R."/>
            <person name="Aleixo A."/>
            <person name="Schneider P."/>
            <person name="Miyaki C.Y."/>
            <person name="Schneider M.P."/>
            <person name="Mello C."/>
            <person name="Vasconcelos A.T.R."/>
        </authorList>
    </citation>
    <scope>NUCLEOTIDE SEQUENCE</scope>
    <source>
        <tissue evidence="1">Muscle</tissue>
    </source>
</reference>
<evidence type="ECO:0000313" key="1">
    <source>
        <dbReference type="EMBL" id="KAJ7423583.1"/>
    </source>
</evidence>
<proteinExistence type="predicted"/>
<accession>A0ABQ9DMF6</accession>
<gene>
    <name evidence="1" type="ORF">WISP_33294</name>
</gene>
<dbReference type="Proteomes" id="UP001145742">
    <property type="component" value="Unassembled WGS sequence"/>
</dbReference>
<comment type="caution">
    <text evidence="1">The sequence shown here is derived from an EMBL/GenBank/DDBJ whole genome shotgun (WGS) entry which is preliminary data.</text>
</comment>
<name>A0ABQ9DMF6_9PASS</name>
<organism evidence="1 2">
    <name type="scientific">Willisornis vidua</name>
    <name type="common">Xingu scale-backed antbird</name>
    <dbReference type="NCBI Taxonomy" id="1566151"/>
    <lineage>
        <taxon>Eukaryota</taxon>
        <taxon>Metazoa</taxon>
        <taxon>Chordata</taxon>
        <taxon>Craniata</taxon>
        <taxon>Vertebrata</taxon>
        <taxon>Euteleostomi</taxon>
        <taxon>Archelosauria</taxon>
        <taxon>Archosauria</taxon>
        <taxon>Dinosauria</taxon>
        <taxon>Saurischia</taxon>
        <taxon>Theropoda</taxon>
        <taxon>Coelurosauria</taxon>
        <taxon>Aves</taxon>
        <taxon>Neognathae</taxon>
        <taxon>Neoaves</taxon>
        <taxon>Telluraves</taxon>
        <taxon>Australaves</taxon>
        <taxon>Passeriformes</taxon>
        <taxon>Thamnophilidae</taxon>
        <taxon>Willisornis</taxon>
    </lineage>
</organism>
<evidence type="ECO:0000313" key="2">
    <source>
        <dbReference type="Proteomes" id="UP001145742"/>
    </source>
</evidence>
<sequence length="155" mass="17422">MQCYRLGEEQLESCLGEEHLRVLVNNWLNMSQQCAQVAKKANGILACTSNSVASTTRAVIVALYSALVTKSTVERSNQMCLVPQPGRSDRIPRISLRLTDSGSCGKEMDLRDEISFTNSDVFFSRYHDMGGFEENEGLHTTIDAEFYLQQLHKCH</sequence>
<protein>
    <submittedName>
        <fullName evidence="1">Uncharacterized protein</fullName>
    </submittedName>
</protein>
<dbReference type="PANTHER" id="PTHR33332">
    <property type="entry name" value="REVERSE TRANSCRIPTASE DOMAIN-CONTAINING PROTEIN"/>
    <property type="match status" value="1"/>
</dbReference>